<accession>A0A5B0NXE2</accession>
<evidence type="ECO:0000313" key="1">
    <source>
        <dbReference type="EMBL" id="KAA1093921.1"/>
    </source>
</evidence>
<organism evidence="1 3">
    <name type="scientific">Puccinia graminis f. sp. tritici</name>
    <dbReference type="NCBI Taxonomy" id="56615"/>
    <lineage>
        <taxon>Eukaryota</taxon>
        <taxon>Fungi</taxon>
        <taxon>Dikarya</taxon>
        <taxon>Basidiomycota</taxon>
        <taxon>Pucciniomycotina</taxon>
        <taxon>Pucciniomycetes</taxon>
        <taxon>Pucciniales</taxon>
        <taxon>Pucciniaceae</taxon>
        <taxon>Puccinia</taxon>
    </lineage>
</organism>
<protein>
    <submittedName>
        <fullName evidence="1">Uncharacterized protein</fullName>
    </submittedName>
</protein>
<proteinExistence type="predicted"/>
<evidence type="ECO:0000313" key="4">
    <source>
        <dbReference type="Proteomes" id="UP000325313"/>
    </source>
</evidence>
<dbReference type="Proteomes" id="UP000324748">
    <property type="component" value="Unassembled WGS sequence"/>
</dbReference>
<gene>
    <name evidence="1" type="ORF">PGT21_002877</name>
    <name evidence="2" type="ORF">PGTUg99_003202</name>
</gene>
<dbReference type="EMBL" id="VDEP01000115">
    <property type="protein sequence ID" value="KAA1129967.1"/>
    <property type="molecule type" value="Genomic_DNA"/>
</dbReference>
<dbReference type="Proteomes" id="UP000325313">
    <property type="component" value="Unassembled WGS sequence"/>
</dbReference>
<reference evidence="3 4" key="1">
    <citation type="submission" date="2019-05" db="EMBL/GenBank/DDBJ databases">
        <title>Emergence of the Ug99 lineage of the wheat stem rust pathogen through somatic hybridization.</title>
        <authorList>
            <person name="Li F."/>
            <person name="Upadhyaya N.M."/>
            <person name="Sperschneider J."/>
            <person name="Matny O."/>
            <person name="Nguyen-Phuc H."/>
            <person name="Mago R."/>
            <person name="Raley C."/>
            <person name="Miller M.E."/>
            <person name="Silverstein K.A.T."/>
            <person name="Henningsen E."/>
            <person name="Hirsch C.D."/>
            <person name="Visser B."/>
            <person name="Pretorius Z.A."/>
            <person name="Steffenson B.J."/>
            <person name="Schwessinger B."/>
            <person name="Dodds P.N."/>
            <person name="Figueroa M."/>
        </authorList>
    </citation>
    <scope>NUCLEOTIDE SEQUENCE [LARGE SCALE GENOMIC DNA]</scope>
    <source>
        <strain evidence="1">21-0</strain>
        <strain evidence="2 4">Ug99</strain>
    </source>
</reference>
<evidence type="ECO:0000313" key="2">
    <source>
        <dbReference type="EMBL" id="KAA1129967.1"/>
    </source>
</evidence>
<evidence type="ECO:0000313" key="3">
    <source>
        <dbReference type="Proteomes" id="UP000324748"/>
    </source>
</evidence>
<keyword evidence="3" id="KW-1185">Reference proteome</keyword>
<dbReference type="AlphaFoldDB" id="A0A5B0NXE2"/>
<comment type="caution">
    <text evidence="1">The sequence shown here is derived from an EMBL/GenBank/DDBJ whole genome shotgun (WGS) entry which is preliminary data.</text>
</comment>
<name>A0A5B0NXE2_PUCGR</name>
<sequence>MSSRPAIRTVDTYVVFVWIGAVLSGQTGAYSQPDAGQIQSWEGLERYVTN</sequence>
<dbReference type="EMBL" id="VSWC01000079">
    <property type="protein sequence ID" value="KAA1093921.1"/>
    <property type="molecule type" value="Genomic_DNA"/>
</dbReference>